<dbReference type="Proteomes" id="UP000492821">
    <property type="component" value="Unassembled WGS sequence"/>
</dbReference>
<evidence type="ECO:0000313" key="1">
    <source>
        <dbReference type="Proteomes" id="UP000492821"/>
    </source>
</evidence>
<evidence type="ECO:0000313" key="2">
    <source>
        <dbReference type="WBParaSite" id="Pan_g243.t1"/>
    </source>
</evidence>
<dbReference type="WBParaSite" id="Pan_g243.t1">
    <property type="protein sequence ID" value="Pan_g243.t1"/>
    <property type="gene ID" value="Pan_g243"/>
</dbReference>
<keyword evidence="1" id="KW-1185">Reference proteome</keyword>
<organism evidence="1 2">
    <name type="scientific">Panagrellus redivivus</name>
    <name type="common">Microworm</name>
    <dbReference type="NCBI Taxonomy" id="6233"/>
    <lineage>
        <taxon>Eukaryota</taxon>
        <taxon>Metazoa</taxon>
        <taxon>Ecdysozoa</taxon>
        <taxon>Nematoda</taxon>
        <taxon>Chromadorea</taxon>
        <taxon>Rhabditida</taxon>
        <taxon>Tylenchina</taxon>
        <taxon>Panagrolaimomorpha</taxon>
        <taxon>Panagrolaimoidea</taxon>
        <taxon>Panagrolaimidae</taxon>
        <taxon>Panagrellus</taxon>
    </lineage>
</organism>
<name>A0A7E4ZY44_PANRE</name>
<accession>A0A7E4ZY44</accession>
<proteinExistence type="predicted"/>
<protein>
    <submittedName>
        <fullName evidence="2">KIF-binding protein</fullName>
    </submittedName>
</protein>
<sequence>MARRIIDTESNTSQVSCAKACRSVFFAIDNYLQAADFEETVNILTPFKPLLHSLYYAHRHVTMLEDLLTNYQYLED</sequence>
<reference evidence="1" key="1">
    <citation type="journal article" date="2013" name="Genetics">
        <title>The draft genome and transcriptome of Panagrellus redivivus are shaped by the harsh demands of a free-living lifestyle.</title>
        <authorList>
            <person name="Srinivasan J."/>
            <person name="Dillman A.R."/>
            <person name="Macchietto M.G."/>
            <person name="Heikkinen L."/>
            <person name="Lakso M."/>
            <person name="Fracchia K.M."/>
            <person name="Antoshechkin I."/>
            <person name="Mortazavi A."/>
            <person name="Wong G."/>
            <person name="Sternberg P.W."/>
        </authorList>
    </citation>
    <scope>NUCLEOTIDE SEQUENCE [LARGE SCALE GENOMIC DNA]</scope>
    <source>
        <strain evidence="1">MT8872</strain>
    </source>
</reference>
<reference evidence="2" key="2">
    <citation type="submission" date="2020-10" db="UniProtKB">
        <authorList>
            <consortium name="WormBaseParasite"/>
        </authorList>
    </citation>
    <scope>IDENTIFICATION</scope>
</reference>
<dbReference type="AlphaFoldDB" id="A0A7E4ZY44"/>